<gene>
    <name evidence="1" type="ORF">ABL_10024</name>
</gene>
<dbReference type="VEuPathDB" id="FungiDB:M747DRAFT_343283"/>
<accession>A0A124BZ27</accession>
<name>A0A124BZ27_ASPNG</name>
<dbReference type="AlphaFoldDB" id="A0A124BZ27"/>
<dbReference type="OrthoDB" id="2103397at2759"/>
<comment type="caution">
    <text evidence="1">The sequence shown here is derived from an EMBL/GenBank/DDBJ whole genome shotgun (WGS) entry which is preliminary data.</text>
</comment>
<evidence type="ECO:0000313" key="2">
    <source>
        <dbReference type="Proteomes" id="UP000068243"/>
    </source>
</evidence>
<dbReference type="EMBL" id="BCMY01000028">
    <property type="protein sequence ID" value="GAQ47363.1"/>
    <property type="molecule type" value="Genomic_DNA"/>
</dbReference>
<sequence length="241" mass="27265">MENIDTSPSCEGNDKGENAVLNTFDLYLDNIDESTVVPSETHREDSPLGEELSQIRLPASFNGLMDDYSLALGTGHECAEMAFPRLDAILFLLLAEMKKRYPTALQPSDYTPSFFSQVPLVVDRRVTGVPDSYQETVDYMLCYGSIPALETNLLVFRDKVLHSDARTRTAISVINRVRRNNRLKAAIYGIYTNSYQWTFLNYDDNGVCAVLELRWKESQQTIISRICKIYLEAIALAAEVR</sequence>
<protein>
    <submittedName>
        <fullName evidence="1">Similar to An08g09080</fullName>
    </submittedName>
</protein>
<reference evidence="2" key="1">
    <citation type="journal article" date="2016" name="Genome Announc.">
        <title>Draft genome sequence of Aspergillus niger strain An76.</title>
        <authorList>
            <person name="Gong W."/>
            <person name="Cheng Z."/>
            <person name="Zhang H."/>
            <person name="Liu L."/>
            <person name="Gao P."/>
            <person name="Wang L."/>
        </authorList>
    </citation>
    <scope>NUCLEOTIDE SEQUENCE [LARGE SCALE GENOMIC DNA]</scope>
    <source>
        <strain evidence="2">An76</strain>
    </source>
</reference>
<organism evidence="1 2">
    <name type="scientific">Aspergillus niger</name>
    <dbReference type="NCBI Taxonomy" id="5061"/>
    <lineage>
        <taxon>Eukaryota</taxon>
        <taxon>Fungi</taxon>
        <taxon>Dikarya</taxon>
        <taxon>Ascomycota</taxon>
        <taxon>Pezizomycotina</taxon>
        <taxon>Eurotiomycetes</taxon>
        <taxon>Eurotiomycetidae</taxon>
        <taxon>Eurotiales</taxon>
        <taxon>Aspergillaceae</taxon>
        <taxon>Aspergillus</taxon>
        <taxon>Aspergillus subgen. Circumdati</taxon>
    </lineage>
</organism>
<dbReference type="Proteomes" id="UP000068243">
    <property type="component" value="Unassembled WGS sequence"/>
</dbReference>
<dbReference type="OMA" id="VISPSSW"/>
<dbReference type="VEuPathDB" id="FungiDB:ATCC64974_99440"/>
<evidence type="ECO:0000313" key="1">
    <source>
        <dbReference type="EMBL" id="GAQ47363.1"/>
    </source>
</evidence>
<dbReference type="VEuPathDB" id="FungiDB:An08g09080"/>
<dbReference type="VEuPathDB" id="FungiDB:ASPNIDRAFT2_1097602"/>
<proteinExistence type="predicted"/>